<feature type="domain" description="RRM" evidence="2">
    <location>
        <begin position="15"/>
        <end position="94"/>
    </location>
</feature>
<dbReference type="FunCoup" id="A0A6J0TZ39">
    <property type="interactions" value="54"/>
</dbReference>
<dbReference type="InterPro" id="IPR040224">
    <property type="entry name" value="RDM1"/>
</dbReference>
<dbReference type="PANTHER" id="PTHR31164">
    <property type="entry name" value="RAD52 MOTIF-CONTAINING PROTEIN 1"/>
    <property type="match status" value="1"/>
</dbReference>
<dbReference type="GO" id="GO:0005730">
    <property type="term" value="C:nucleolus"/>
    <property type="evidence" value="ECO:0007669"/>
    <property type="project" value="TreeGrafter"/>
</dbReference>
<evidence type="ECO:0000256" key="1">
    <source>
        <dbReference type="PROSITE-ProRule" id="PRU00176"/>
    </source>
</evidence>
<dbReference type="RefSeq" id="XP_020653632.2">
    <property type="nucleotide sequence ID" value="XM_020797973.2"/>
</dbReference>
<evidence type="ECO:0000313" key="3">
    <source>
        <dbReference type="Proteomes" id="UP001652642"/>
    </source>
</evidence>
<proteinExistence type="predicted"/>
<dbReference type="InterPro" id="IPR042525">
    <property type="entry name" value="Rad52_Rad59_Rad22_sf"/>
</dbReference>
<evidence type="ECO:0000313" key="4">
    <source>
        <dbReference type="RefSeq" id="XP_020653632.2"/>
    </source>
</evidence>
<protein>
    <submittedName>
        <fullName evidence="4">RAD52 motif-containing protein 1 isoform X1</fullName>
    </submittedName>
</protein>
<dbReference type="GeneID" id="110081353"/>
<dbReference type="GO" id="GO:0006310">
    <property type="term" value="P:DNA recombination"/>
    <property type="evidence" value="ECO:0007669"/>
    <property type="project" value="UniProtKB-ARBA"/>
</dbReference>
<dbReference type="OrthoDB" id="6287754at2759"/>
<dbReference type="SUPFAM" id="SSF54768">
    <property type="entry name" value="dsRNA-binding domain-like"/>
    <property type="match status" value="1"/>
</dbReference>
<accession>A0A6J0TZ39</accession>
<evidence type="ECO:0000259" key="2">
    <source>
        <dbReference type="PROSITE" id="PS50102"/>
    </source>
</evidence>
<name>A0A6J0TZ39_9SAUR</name>
<dbReference type="CTD" id="201299"/>
<dbReference type="Pfam" id="PF25517">
    <property type="entry name" value="DSRM_RDM1"/>
    <property type="match status" value="1"/>
</dbReference>
<sequence length="272" mass="30233">MAEVLEFRVPTGNGRTLLVLGLESDASEHALYLTFSTFGLVYSVRVHRNASVAGPGYHAFVKFYSARDARRAQSTCNQQPLFQKSPLKVSMCTRQRAFPDQVLALNSNKCKDLANYYLGFNGWSSRIITLQNISGFEEGENEEEETRTSHSSQYSKYLCIQELTISQHGVCTRGVGVAELQVDPSQEFVTAIHNIQKLAVHRALSDAFQKILFIVLENGKVAVEYSSPQEDLIDCLTEEDLKGLVQVTDLSLSAQNPIGEEEILSDLSMDGE</sequence>
<dbReference type="InParanoid" id="A0A6J0TZ39"/>
<dbReference type="InterPro" id="IPR057652">
    <property type="entry name" value="DSRM_RDM1"/>
</dbReference>
<dbReference type="GO" id="GO:0003723">
    <property type="term" value="F:RNA binding"/>
    <property type="evidence" value="ECO:0007669"/>
    <property type="project" value="UniProtKB-UniRule"/>
</dbReference>
<dbReference type="PANTHER" id="PTHR31164:SF1">
    <property type="entry name" value="RAD52 MOTIF-CONTAINING PROTEIN 1"/>
    <property type="match status" value="1"/>
</dbReference>
<dbReference type="AlphaFoldDB" id="A0A6J0TZ39"/>
<reference evidence="4" key="1">
    <citation type="submission" date="2025-08" db="UniProtKB">
        <authorList>
            <consortium name="RefSeq"/>
        </authorList>
    </citation>
    <scope>IDENTIFICATION</scope>
</reference>
<dbReference type="GO" id="GO:0006302">
    <property type="term" value="P:double-strand break repair"/>
    <property type="evidence" value="ECO:0007669"/>
    <property type="project" value="UniProtKB-ARBA"/>
</dbReference>
<gene>
    <name evidence="4" type="primary">RDM1</name>
</gene>
<dbReference type="Gene3D" id="3.30.70.330">
    <property type="match status" value="1"/>
</dbReference>
<dbReference type="InterPro" id="IPR012677">
    <property type="entry name" value="Nucleotide-bd_a/b_plait_sf"/>
</dbReference>
<dbReference type="KEGG" id="pvt:110081353"/>
<dbReference type="SUPFAM" id="SSF54928">
    <property type="entry name" value="RNA-binding domain, RBD"/>
    <property type="match status" value="1"/>
</dbReference>
<dbReference type="Gene3D" id="3.30.390.80">
    <property type="entry name" value="DNA repair protein Rad52/59/22"/>
    <property type="match status" value="1"/>
</dbReference>
<organism evidence="3 4">
    <name type="scientific">Pogona vitticeps</name>
    <name type="common">central bearded dragon</name>
    <dbReference type="NCBI Taxonomy" id="103695"/>
    <lineage>
        <taxon>Eukaryota</taxon>
        <taxon>Metazoa</taxon>
        <taxon>Chordata</taxon>
        <taxon>Craniata</taxon>
        <taxon>Vertebrata</taxon>
        <taxon>Euteleostomi</taxon>
        <taxon>Lepidosauria</taxon>
        <taxon>Squamata</taxon>
        <taxon>Bifurcata</taxon>
        <taxon>Unidentata</taxon>
        <taxon>Episquamata</taxon>
        <taxon>Toxicofera</taxon>
        <taxon>Iguania</taxon>
        <taxon>Acrodonta</taxon>
        <taxon>Agamidae</taxon>
        <taxon>Amphibolurinae</taxon>
        <taxon>Pogona</taxon>
    </lineage>
</organism>
<dbReference type="Proteomes" id="UP001652642">
    <property type="component" value="Chromosome 6"/>
</dbReference>
<dbReference type="Pfam" id="PF00076">
    <property type="entry name" value="RRM_1"/>
    <property type="match status" value="1"/>
</dbReference>
<keyword evidence="3" id="KW-1185">Reference proteome</keyword>
<dbReference type="SMART" id="SM00360">
    <property type="entry name" value="RRM"/>
    <property type="match status" value="1"/>
</dbReference>
<keyword evidence="1" id="KW-0694">RNA-binding</keyword>
<dbReference type="InterPro" id="IPR035979">
    <property type="entry name" value="RBD_domain_sf"/>
</dbReference>
<dbReference type="PROSITE" id="PS50102">
    <property type="entry name" value="RRM"/>
    <property type="match status" value="1"/>
</dbReference>
<dbReference type="InterPro" id="IPR000504">
    <property type="entry name" value="RRM_dom"/>
</dbReference>